<accession>A0A0E9TS70</accession>
<sequence length="22" mass="2490">MAPRPHRRPCNPSSLSRLSSCH</sequence>
<protein>
    <submittedName>
        <fullName evidence="2">Uncharacterized protein</fullName>
    </submittedName>
</protein>
<reference evidence="2" key="2">
    <citation type="journal article" date="2015" name="Fish Shellfish Immunol.">
        <title>Early steps in the European eel (Anguilla anguilla)-Vibrio vulnificus interaction in the gills: Role of the RtxA13 toxin.</title>
        <authorList>
            <person name="Callol A."/>
            <person name="Pajuelo D."/>
            <person name="Ebbesson L."/>
            <person name="Teles M."/>
            <person name="MacKenzie S."/>
            <person name="Amaro C."/>
        </authorList>
    </citation>
    <scope>NUCLEOTIDE SEQUENCE</scope>
</reference>
<dbReference type="EMBL" id="GBXM01052176">
    <property type="protein sequence ID" value="JAH56401.1"/>
    <property type="molecule type" value="Transcribed_RNA"/>
</dbReference>
<proteinExistence type="predicted"/>
<organism evidence="2">
    <name type="scientific">Anguilla anguilla</name>
    <name type="common">European freshwater eel</name>
    <name type="synonym">Muraena anguilla</name>
    <dbReference type="NCBI Taxonomy" id="7936"/>
    <lineage>
        <taxon>Eukaryota</taxon>
        <taxon>Metazoa</taxon>
        <taxon>Chordata</taxon>
        <taxon>Craniata</taxon>
        <taxon>Vertebrata</taxon>
        <taxon>Euteleostomi</taxon>
        <taxon>Actinopterygii</taxon>
        <taxon>Neopterygii</taxon>
        <taxon>Teleostei</taxon>
        <taxon>Anguilliformes</taxon>
        <taxon>Anguillidae</taxon>
        <taxon>Anguilla</taxon>
    </lineage>
</organism>
<reference evidence="2" key="1">
    <citation type="submission" date="2014-11" db="EMBL/GenBank/DDBJ databases">
        <authorList>
            <person name="Amaro Gonzalez C."/>
        </authorList>
    </citation>
    <scope>NUCLEOTIDE SEQUENCE</scope>
</reference>
<name>A0A0E9TS70_ANGAN</name>
<evidence type="ECO:0000313" key="2">
    <source>
        <dbReference type="EMBL" id="JAH56401.1"/>
    </source>
</evidence>
<dbReference type="AlphaFoldDB" id="A0A0E9TS70"/>
<feature type="compositionally biased region" description="Polar residues" evidence="1">
    <location>
        <begin position="11"/>
        <end position="22"/>
    </location>
</feature>
<evidence type="ECO:0000256" key="1">
    <source>
        <dbReference type="SAM" id="MobiDB-lite"/>
    </source>
</evidence>
<feature type="region of interest" description="Disordered" evidence="1">
    <location>
        <begin position="1"/>
        <end position="22"/>
    </location>
</feature>